<organism evidence="2 3">
    <name type="scientific">Thermanaerosceptrum fracticalcis</name>
    <dbReference type="NCBI Taxonomy" id="1712410"/>
    <lineage>
        <taxon>Bacteria</taxon>
        <taxon>Bacillati</taxon>
        <taxon>Bacillota</taxon>
        <taxon>Clostridia</taxon>
        <taxon>Eubacteriales</taxon>
        <taxon>Peptococcaceae</taxon>
        <taxon>Thermanaerosceptrum</taxon>
    </lineage>
</organism>
<evidence type="ECO:0000256" key="1">
    <source>
        <dbReference type="SAM" id="Phobius"/>
    </source>
</evidence>
<evidence type="ECO:0000313" key="2">
    <source>
        <dbReference type="EMBL" id="QNB45525.1"/>
    </source>
</evidence>
<dbReference type="EMBL" id="CP045798">
    <property type="protein sequence ID" value="QNB45525.1"/>
    <property type="molecule type" value="Genomic_DNA"/>
</dbReference>
<gene>
    <name evidence="2" type="primary">spoIIIAB</name>
    <name evidence="2" type="ORF">BR63_03855</name>
</gene>
<protein>
    <submittedName>
        <fullName evidence="2">Stage III sporulation protein AB</fullName>
    </submittedName>
</protein>
<reference evidence="2 3" key="1">
    <citation type="journal article" date="2019" name="Front. Microbiol.">
        <title>Thermoanaerosceptrum fracticalcis gen. nov. sp. nov., a Novel Fumarate-Fermenting Microorganism From a Deep Fractured Carbonate Aquifer of the US Great Basin.</title>
        <authorList>
            <person name="Hamilton-Brehm S.D."/>
            <person name="Stewart L.E."/>
            <person name="Zavarin M."/>
            <person name="Caldwell M."/>
            <person name="Lawson P.A."/>
            <person name="Onstott T.C."/>
            <person name="Grzymski J."/>
            <person name="Neveux I."/>
            <person name="Lollar B.S."/>
            <person name="Russell C.E."/>
            <person name="Moser D.P."/>
        </authorList>
    </citation>
    <scope>NUCLEOTIDE SEQUENCE [LARGE SCALE GENOMIC DNA]</scope>
    <source>
        <strain evidence="2 3">DRI-13</strain>
    </source>
</reference>
<dbReference type="InterPro" id="IPR014198">
    <property type="entry name" value="Spore_III_AB"/>
</dbReference>
<dbReference type="OrthoDB" id="1957909at2"/>
<dbReference type="AlphaFoldDB" id="A0A7G6E0C1"/>
<proteinExistence type="predicted"/>
<name>A0A7G6E0C1_THEFR</name>
<keyword evidence="3" id="KW-1185">Reference proteome</keyword>
<dbReference type="Proteomes" id="UP000515847">
    <property type="component" value="Chromosome"/>
</dbReference>
<evidence type="ECO:0000313" key="3">
    <source>
        <dbReference type="Proteomes" id="UP000515847"/>
    </source>
</evidence>
<sequence length="172" mass="19316">MVKFIGALCIISGCGYLGLNIARMYKKRVELLRMLQSGLNLLETEINYTSTPLPLALKRVADKLHSESRILFEHAARLLTNKKGVTAGEAWREGVKALVKEIPLTNEEINILTLFGYGLGISAKEDQLKNLALVKEQLHMAEVAAVQRMEKYQRMWQYLGFCLGAVIVLILI</sequence>
<dbReference type="NCBIfam" id="TIGR02833">
    <property type="entry name" value="spore_III_AB"/>
    <property type="match status" value="1"/>
</dbReference>
<feature type="transmembrane region" description="Helical" evidence="1">
    <location>
        <begin position="6"/>
        <end position="25"/>
    </location>
</feature>
<dbReference type="PIRSF" id="PIRSF021435">
    <property type="entry name" value="SpoIIIAB"/>
    <property type="match status" value="1"/>
</dbReference>
<dbReference type="KEGG" id="tfr:BR63_03855"/>
<accession>A0A7G6E0C1</accession>
<keyword evidence="1" id="KW-0472">Membrane</keyword>
<dbReference type="Pfam" id="PF09548">
    <property type="entry name" value="Spore_III_AB"/>
    <property type="match status" value="1"/>
</dbReference>
<feature type="transmembrane region" description="Helical" evidence="1">
    <location>
        <begin position="155"/>
        <end position="171"/>
    </location>
</feature>
<keyword evidence="1" id="KW-1133">Transmembrane helix</keyword>
<dbReference type="RefSeq" id="WP_034421491.1">
    <property type="nucleotide sequence ID" value="NZ_CP045798.1"/>
</dbReference>
<keyword evidence="1" id="KW-0812">Transmembrane</keyword>